<dbReference type="Proteomes" id="UP001447188">
    <property type="component" value="Unassembled WGS sequence"/>
</dbReference>
<keyword evidence="2" id="KW-1185">Reference proteome</keyword>
<evidence type="ECO:0000313" key="2">
    <source>
        <dbReference type="Proteomes" id="UP001447188"/>
    </source>
</evidence>
<dbReference type="EMBL" id="JBBBZM010000026">
    <property type="protein sequence ID" value="KAL0638114.1"/>
    <property type="molecule type" value="Genomic_DNA"/>
</dbReference>
<name>A0ABR3GQC6_9PEZI</name>
<sequence>MLTTAQKYAMGKFYLSIKELKCDFAGLLRNLTALHEYIISDIVYEPLIKSSTPILHVDTGELPFALKPGNAQSLIKSFKHLDLCFSQLPSYPNNGKISTRAYVAIICAKGALTANDKRWHGVLATNLAAALETWETLGMELGASMTEGSDGFWRSMREYLTSSLFSLVEMHQAIGQILHPDCETEALA</sequence>
<gene>
    <name evidence="1" type="ORF">Q9L58_002895</name>
</gene>
<accession>A0ABR3GQC6</accession>
<reference evidence="1 2" key="1">
    <citation type="submission" date="2024-02" db="EMBL/GenBank/DDBJ databases">
        <title>Discinaceae phylogenomics.</title>
        <authorList>
            <person name="Dirks A.C."/>
            <person name="James T.Y."/>
        </authorList>
    </citation>
    <scope>NUCLEOTIDE SEQUENCE [LARGE SCALE GENOMIC DNA]</scope>
    <source>
        <strain evidence="1 2">ACD0624</strain>
    </source>
</reference>
<protein>
    <submittedName>
        <fullName evidence="1">Uncharacterized protein</fullName>
    </submittedName>
</protein>
<organism evidence="1 2">
    <name type="scientific">Discina gigas</name>
    <dbReference type="NCBI Taxonomy" id="1032678"/>
    <lineage>
        <taxon>Eukaryota</taxon>
        <taxon>Fungi</taxon>
        <taxon>Dikarya</taxon>
        <taxon>Ascomycota</taxon>
        <taxon>Pezizomycotina</taxon>
        <taxon>Pezizomycetes</taxon>
        <taxon>Pezizales</taxon>
        <taxon>Discinaceae</taxon>
        <taxon>Discina</taxon>
    </lineage>
</organism>
<comment type="caution">
    <text evidence="1">The sequence shown here is derived from an EMBL/GenBank/DDBJ whole genome shotgun (WGS) entry which is preliminary data.</text>
</comment>
<proteinExistence type="predicted"/>
<evidence type="ECO:0000313" key="1">
    <source>
        <dbReference type="EMBL" id="KAL0638114.1"/>
    </source>
</evidence>